<gene>
    <name evidence="2" type="ORF">SAMN04515666_11370</name>
</gene>
<dbReference type="EMBL" id="FOAN01000013">
    <property type="protein sequence ID" value="SEM51884.1"/>
    <property type="molecule type" value="Genomic_DNA"/>
</dbReference>
<keyword evidence="3" id="KW-1185">Reference proteome</keyword>
<feature type="region of interest" description="Disordered" evidence="1">
    <location>
        <begin position="247"/>
        <end position="267"/>
    </location>
</feature>
<dbReference type="InterPro" id="IPR029058">
    <property type="entry name" value="AB_hydrolase_fold"/>
</dbReference>
<evidence type="ECO:0000313" key="2">
    <source>
        <dbReference type="EMBL" id="SEM51884.1"/>
    </source>
</evidence>
<dbReference type="SUPFAM" id="SSF53474">
    <property type="entry name" value="alpha/beta-Hydrolases"/>
    <property type="match status" value="1"/>
</dbReference>
<dbReference type="GO" id="GO:0006629">
    <property type="term" value="P:lipid metabolic process"/>
    <property type="evidence" value="ECO:0007669"/>
    <property type="project" value="InterPro"/>
</dbReference>
<organism evidence="2 3">
    <name type="scientific">Bosea lupini</name>
    <dbReference type="NCBI Taxonomy" id="1036779"/>
    <lineage>
        <taxon>Bacteria</taxon>
        <taxon>Pseudomonadati</taxon>
        <taxon>Pseudomonadota</taxon>
        <taxon>Alphaproteobacteria</taxon>
        <taxon>Hyphomicrobiales</taxon>
        <taxon>Boseaceae</taxon>
        <taxon>Bosea</taxon>
    </lineage>
</organism>
<dbReference type="OrthoDB" id="197187at2"/>
<dbReference type="AlphaFoldDB" id="A0A1H7Z1J9"/>
<dbReference type="Proteomes" id="UP000199664">
    <property type="component" value="Unassembled WGS sequence"/>
</dbReference>
<protein>
    <submittedName>
        <fullName evidence="2">Lipase (Class 3)</fullName>
    </submittedName>
</protein>
<dbReference type="Gene3D" id="3.40.50.1820">
    <property type="entry name" value="alpha/beta hydrolase"/>
    <property type="match status" value="1"/>
</dbReference>
<feature type="region of interest" description="Disordered" evidence="1">
    <location>
        <begin position="1"/>
        <end position="24"/>
    </location>
</feature>
<accession>A0A1H7Z1J9</accession>
<dbReference type="Gene3D" id="2.60.200.60">
    <property type="match status" value="1"/>
</dbReference>
<proteinExistence type="predicted"/>
<feature type="compositionally biased region" description="Gly residues" evidence="1">
    <location>
        <begin position="252"/>
        <end position="264"/>
    </location>
</feature>
<sequence>MASPSESAALSKAAYAGPDGAVDAVPPPPGWAWIGQSTPAGGSQGSANGYFGAAYKNTATGEVMVTNRGSRGNLEGLKQDWAGSDAQILRQSPEHVPKAFDDAEDFARQVQMENPESQVNFTGHSLGGAEAQVQAARLDMGSKAITFAAPGVQFAVTNDEAAAAQAHVVNFVVPGDPVPLRGDHIGKVVTLTPSRETRLRNIAAIAVGNLIGGPLGLLLAALSIAATHRLGDYVSALEAAGLGAPAGSTRAGAGGGSRGGGGGRPAARLLDPTMHGPPLTPGSGSPNVLIGGKPAWRGLPAAAAAALQSAQAASDATIKTAEQTTRVAQAAAAAQAGSPTGPAAAAAATAAYAAEQAAKTAAAAALGSMMSAMKGAAMTPNGGVPDTHICPIPTPLPPHGPGMVIDGSQTVLVNGLPLCRQFDTVLEALGGPDKIAVGEFTVLIGG</sequence>
<dbReference type="STRING" id="1036779.SAMN04515666_11370"/>
<evidence type="ECO:0000313" key="3">
    <source>
        <dbReference type="Proteomes" id="UP000199664"/>
    </source>
</evidence>
<reference evidence="3" key="1">
    <citation type="submission" date="2016-10" db="EMBL/GenBank/DDBJ databases">
        <authorList>
            <person name="Varghese N."/>
            <person name="Submissions S."/>
        </authorList>
    </citation>
    <scope>NUCLEOTIDE SEQUENCE [LARGE SCALE GENOMIC DNA]</scope>
    <source>
        <strain evidence="3">LMG 26383,CCUG 61248,R- 45681</strain>
    </source>
</reference>
<evidence type="ECO:0000256" key="1">
    <source>
        <dbReference type="SAM" id="MobiDB-lite"/>
    </source>
</evidence>
<name>A0A1H7Z1J9_9HYPH</name>
<dbReference type="Pfam" id="PF26363">
    <property type="entry name" value="Phospholipase-like"/>
    <property type="match status" value="1"/>
</dbReference>